<dbReference type="Pfam" id="PF11992">
    <property type="entry name" value="TgpA_N"/>
    <property type="match status" value="1"/>
</dbReference>
<dbReference type="InterPro" id="IPR002931">
    <property type="entry name" value="Transglutaminase-like"/>
</dbReference>
<reference evidence="4 5" key="1">
    <citation type="submission" date="2015-08" db="EMBL/GenBank/DDBJ databases">
        <title>The complete genome sequence of Bacillus beveridgei MLTeJB.</title>
        <authorList>
            <person name="Hanson T.E."/>
            <person name="Mesa C."/>
            <person name="Basesman S.M."/>
            <person name="Oremland R.S."/>
        </authorList>
    </citation>
    <scope>NUCLEOTIDE SEQUENCE [LARGE SCALE GENOMIC DNA]</scope>
    <source>
        <strain evidence="4 5">MLTeJB</strain>
    </source>
</reference>
<feature type="compositionally biased region" description="Acidic residues" evidence="1">
    <location>
        <begin position="592"/>
        <end position="610"/>
    </location>
</feature>
<sequence length="763" mass="86762">MSRQSKQSFSIVHLFIYVLAFLILWEWLRPIPAITDTSSLEVFLGFALVSAALIYIRLPIWVNLPVLAVAAVFGLHRIFYEGPFLAREGGGESIRMIGGEIRHNMGLLFSGDMEMLTNPFRTLLLFMLLALICYLMYFWVFQTRRVFFFLLATVVYITILDTFTVVDASQAIVRIVVIGFFMMTLLHMLDVQESEKEIGRKSETFLPVAWMYTLIAMVSIAIVVAFLMPKPEPQWSDPVPTIRGFVTGEGGFGGGSGGTVRRVGYGENDEQLGGGFIQDESVVFQAVTDNPVYWRGESKDEYTGRGWVNSETDYQPTGDVFDPEAIDYWMYDEDKTRDHEQTTATIQMSSGVGFSHLFYPGQLMDAPREEITANIDGDVIGTDALQFEVDTIGGRVDGREMGDDVLLEAYDITFLDFSFPIPTMEETEENDPDAIIDMYTQLPDDLPERVGELAVEITAEEDNRYDQAVAIEQYFGQNDFVYQTTDVPVPEDDEDYVDQFLFETQAGYCDNYSTSMVVLLRTLDIPARWVKGFTAGEELEQTEDDQFVYEVTNGNAHSWVEVYFPEVGWVPFEPTQGFENYADFSTEPVDIDLDLDGDDPDAPDPSDDLADDRFPDPDEGFDPGEAVGDGEGADGESSWRNWLTPGNILISIVVLFMVMLTYQKQSKLMNRFFFLLYKVSGTDRSFKNAYKRLLWLLEKEGLPRAEGETLREYARRVDQAVSSQAMMKLTKAYERMYYGGGDPKGEWQKHQKDWEEMLKRLYQ</sequence>
<feature type="transmembrane region" description="Helical" evidence="2">
    <location>
        <begin position="146"/>
        <end position="165"/>
    </location>
</feature>
<dbReference type="EMBL" id="CP012502">
    <property type="protein sequence ID" value="AOM83981.1"/>
    <property type="molecule type" value="Genomic_DNA"/>
</dbReference>
<dbReference type="Proteomes" id="UP000094463">
    <property type="component" value="Chromosome"/>
</dbReference>
<dbReference type="GO" id="GO:0008233">
    <property type="term" value="F:peptidase activity"/>
    <property type="evidence" value="ECO:0007669"/>
    <property type="project" value="UniProtKB-KW"/>
</dbReference>
<keyword evidence="5" id="KW-1185">Reference proteome</keyword>
<feature type="transmembrane region" description="Helical" evidence="2">
    <location>
        <begin position="171"/>
        <end position="189"/>
    </location>
</feature>
<keyword evidence="4" id="KW-0378">Hydrolase</keyword>
<dbReference type="KEGG" id="bbev:BBEV_2643"/>
<dbReference type="AlphaFoldDB" id="A0A1D7QYA4"/>
<feature type="region of interest" description="Disordered" evidence="1">
    <location>
        <begin position="592"/>
        <end position="638"/>
    </location>
</feature>
<evidence type="ECO:0000256" key="2">
    <source>
        <dbReference type="SAM" id="Phobius"/>
    </source>
</evidence>
<feature type="transmembrane region" description="Helical" evidence="2">
    <location>
        <begin position="209"/>
        <end position="228"/>
    </location>
</feature>
<protein>
    <submittedName>
        <fullName evidence="4">Transglutaminase-like enzyme, putative cysteine protease</fullName>
    </submittedName>
</protein>
<name>A0A1D7QYA4_9BACI</name>
<dbReference type="SUPFAM" id="SSF54001">
    <property type="entry name" value="Cysteine proteinases"/>
    <property type="match status" value="1"/>
</dbReference>
<evidence type="ECO:0000256" key="1">
    <source>
        <dbReference type="SAM" id="MobiDB-lite"/>
    </source>
</evidence>
<organism evidence="4 5">
    <name type="scientific">Salisediminibacterium beveridgei</name>
    <dbReference type="NCBI Taxonomy" id="632773"/>
    <lineage>
        <taxon>Bacteria</taxon>
        <taxon>Bacillati</taxon>
        <taxon>Bacillota</taxon>
        <taxon>Bacilli</taxon>
        <taxon>Bacillales</taxon>
        <taxon>Bacillaceae</taxon>
        <taxon>Salisediminibacterium</taxon>
    </lineage>
</organism>
<dbReference type="STRING" id="632773.BBEV_2643"/>
<keyword evidence="4" id="KW-0645">Protease</keyword>
<dbReference type="Pfam" id="PF13559">
    <property type="entry name" value="DUF4129"/>
    <property type="match status" value="1"/>
</dbReference>
<evidence type="ECO:0000313" key="4">
    <source>
        <dbReference type="EMBL" id="AOM83981.1"/>
    </source>
</evidence>
<dbReference type="InterPro" id="IPR025403">
    <property type="entry name" value="TgpA-like_C"/>
</dbReference>
<dbReference type="InterPro" id="IPR021878">
    <property type="entry name" value="TgpA_N"/>
</dbReference>
<keyword evidence="2" id="KW-0812">Transmembrane</keyword>
<evidence type="ECO:0000259" key="3">
    <source>
        <dbReference type="SMART" id="SM00460"/>
    </source>
</evidence>
<dbReference type="PANTHER" id="PTHR42736">
    <property type="entry name" value="PROTEIN-GLUTAMINE GAMMA-GLUTAMYLTRANSFERASE"/>
    <property type="match status" value="1"/>
</dbReference>
<proteinExistence type="predicted"/>
<keyword evidence="2" id="KW-1133">Transmembrane helix</keyword>
<dbReference type="RefSeq" id="WP_198155006.1">
    <property type="nucleotide sequence ID" value="NZ_CP012502.1"/>
</dbReference>
<dbReference type="InterPro" id="IPR038765">
    <property type="entry name" value="Papain-like_cys_pep_sf"/>
</dbReference>
<dbReference type="Gene3D" id="3.10.620.30">
    <property type="match status" value="1"/>
</dbReference>
<dbReference type="PATRIC" id="fig|632773.3.peg.2781"/>
<feature type="transmembrane region" description="Helical" evidence="2">
    <location>
        <begin position="40"/>
        <end position="56"/>
    </location>
</feature>
<dbReference type="GO" id="GO:0006508">
    <property type="term" value="P:proteolysis"/>
    <property type="evidence" value="ECO:0007669"/>
    <property type="project" value="UniProtKB-KW"/>
</dbReference>
<feature type="transmembrane region" description="Helical" evidence="2">
    <location>
        <begin position="61"/>
        <end position="80"/>
    </location>
</feature>
<feature type="transmembrane region" description="Helical" evidence="2">
    <location>
        <begin position="120"/>
        <end position="139"/>
    </location>
</feature>
<feature type="transmembrane region" description="Helical" evidence="2">
    <location>
        <begin position="9"/>
        <end position="28"/>
    </location>
</feature>
<feature type="domain" description="Transglutaminase-like" evidence="3">
    <location>
        <begin position="501"/>
        <end position="576"/>
    </location>
</feature>
<evidence type="ECO:0000313" key="5">
    <source>
        <dbReference type="Proteomes" id="UP000094463"/>
    </source>
</evidence>
<accession>A0A1D7QYA4</accession>
<dbReference type="SMART" id="SM00460">
    <property type="entry name" value="TGc"/>
    <property type="match status" value="1"/>
</dbReference>
<dbReference type="PANTHER" id="PTHR42736:SF1">
    <property type="entry name" value="PROTEIN-GLUTAMINE GAMMA-GLUTAMYLTRANSFERASE"/>
    <property type="match status" value="1"/>
</dbReference>
<dbReference type="Pfam" id="PF01841">
    <property type="entry name" value="Transglut_core"/>
    <property type="match status" value="1"/>
</dbReference>
<keyword evidence="2" id="KW-0472">Membrane</keyword>
<gene>
    <name evidence="4" type="ORF">BBEV_2643</name>
</gene>
<dbReference type="InterPro" id="IPR052901">
    <property type="entry name" value="Bact_TGase-like"/>
</dbReference>